<proteinExistence type="predicted"/>
<protein>
    <recommendedName>
        <fullName evidence="2">GPCR family 2 latrophilin C-terminal domain-containing protein</fullName>
    </recommendedName>
</protein>
<feature type="compositionally biased region" description="Polar residues" evidence="1">
    <location>
        <begin position="47"/>
        <end position="64"/>
    </location>
</feature>
<sequence>MPQMEITSERFAHFQKAVAIICQHSCQNNDSRIRRMWNDTVRKQSESSFISGDINSTSTLNQGKQPLPPSSPDET</sequence>
<evidence type="ECO:0000313" key="4">
    <source>
        <dbReference type="Proteomes" id="UP001469553"/>
    </source>
</evidence>
<feature type="compositionally biased region" description="Pro residues" evidence="1">
    <location>
        <begin position="66"/>
        <end position="75"/>
    </location>
</feature>
<organism evidence="3 4">
    <name type="scientific">Ameca splendens</name>
    <dbReference type="NCBI Taxonomy" id="208324"/>
    <lineage>
        <taxon>Eukaryota</taxon>
        <taxon>Metazoa</taxon>
        <taxon>Chordata</taxon>
        <taxon>Craniata</taxon>
        <taxon>Vertebrata</taxon>
        <taxon>Euteleostomi</taxon>
        <taxon>Actinopterygii</taxon>
        <taxon>Neopterygii</taxon>
        <taxon>Teleostei</taxon>
        <taxon>Neoteleostei</taxon>
        <taxon>Acanthomorphata</taxon>
        <taxon>Ovalentaria</taxon>
        <taxon>Atherinomorphae</taxon>
        <taxon>Cyprinodontiformes</taxon>
        <taxon>Goodeidae</taxon>
        <taxon>Ameca</taxon>
    </lineage>
</organism>
<accession>A0ABV0XX33</accession>
<name>A0ABV0XX33_9TELE</name>
<gene>
    <name evidence="3" type="ORF">AMECASPLE_037871</name>
</gene>
<dbReference type="InterPro" id="IPR003334">
    <property type="entry name" value="GPCR_2_latrophilin_rcpt_C"/>
</dbReference>
<keyword evidence="4" id="KW-1185">Reference proteome</keyword>
<reference evidence="3 4" key="1">
    <citation type="submission" date="2021-06" db="EMBL/GenBank/DDBJ databases">
        <authorList>
            <person name="Palmer J.M."/>
        </authorList>
    </citation>
    <scope>NUCLEOTIDE SEQUENCE [LARGE SCALE GENOMIC DNA]</scope>
    <source>
        <strain evidence="3 4">AS_MEX2019</strain>
        <tissue evidence="3">Muscle</tissue>
    </source>
</reference>
<dbReference type="Proteomes" id="UP001469553">
    <property type="component" value="Unassembled WGS sequence"/>
</dbReference>
<dbReference type="Pfam" id="PF02354">
    <property type="entry name" value="Latrophilin"/>
    <property type="match status" value="1"/>
</dbReference>
<evidence type="ECO:0000256" key="1">
    <source>
        <dbReference type="SAM" id="MobiDB-lite"/>
    </source>
</evidence>
<feature type="domain" description="GPCR family 2 latrophilin C-terminal" evidence="2">
    <location>
        <begin position="29"/>
        <end position="64"/>
    </location>
</feature>
<dbReference type="EMBL" id="JAHRIP010016045">
    <property type="protein sequence ID" value="MEQ2286016.1"/>
    <property type="molecule type" value="Genomic_DNA"/>
</dbReference>
<feature type="region of interest" description="Disordered" evidence="1">
    <location>
        <begin position="47"/>
        <end position="75"/>
    </location>
</feature>
<evidence type="ECO:0000259" key="2">
    <source>
        <dbReference type="Pfam" id="PF02354"/>
    </source>
</evidence>
<comment type="caution">
    <text evidence="3">The sequence shown here is derived from an EMBL/GenBank/DDBJ whole genome shotgun (WGS) entry which is preliminary data.</text>
</comment>
<evidence type="ECO:0000313" key="3">
    <source>
        <dbReference type="EMBL" id="MEQ2286016.1"/>
    </source>
</evidence>